<dbReference type="CDD" id="cd03235">
    <property type="entry name" value="ABC_Metallic_Cations"/>
    <property type="match status" value="1"/>
</dbReference>
<dbReference type="GO" id="GO:0005524">
    <property type="term" value="F:ATP binding"/>
    <property type="evidence" value="ECO:0007669"/>
    <property type="project" value="UniProtKB-KW"/>
</dbReference>
<gene>
    <name evidence="5" type="ORF">S03H2_07830</name>
</gene>
<organism evidence="5">
    <name type="scientific">marine sediment metagenome</name>
    <dbReference type="NCBI Taxonomy" id="412755"/>
    <lineage>
        <taxon>unclassified sequences</taxon>
        <taxon>metagenomes</taxon>
        <taxon>ecological metagenomes</taxon>
    </lineage>
</organism>
<protein>
    <recommendedName>
        <fullName evidence="4">ABC transporter domain-containing protein</fullName>
    </recommendedName>
</protein>
<evidence type="ECO:0000313" key="5">
    <source>
        <dbReference type="EMBL" id="GAH26322.1"/>
    </source>
</evidence>
<dbReference type="InterPro" id="IPR050153">
    <property type="entry name" value="Metal_Ion_Import_ABC"/>
</dbReference>
<name>X1E1A3_9ZZZZ</name>
<dbReference type="PROSITE" id="PS50893">
    <property type="entry name" value="ABC_TRANSPORTER_2"/>
    <property type="match status" value="1"/>
</dbReference>
<dbReference type="EMBL" id="BARU01003686">
    <property type="protein sequence ID" value="GAH26322.1"/>
    <property type="molecule type" value="Genomic_DNA"/>
</dbReference>
<dbReference type="SUPFAM" id="SSF52540">
    <property type="entry name" value="P-loop containing nucleoside triphosphate hydrolases"/>
    <property type="match status" value="1"/>
</dbReference>
<dbReference type="InterPro" id="IPR027417">
    <property type="entry name" value="P-loop_NTPase"/>
</dbReference>
<dbReference type="AlphaFoldDB" id="X1E1A3"/>
<evidence type="ECO:0000259" key="4">
    <source>
        <dbReference type="PROSITE" id="PS50893"/>
    </source>
</evidence>
<comment type="caution">
    <text evidence="5">The sequence shown here is derived from an EMBL/GenBank/DDBJ whole genome shotgun (WGS) entry which is preliminary data.</text>
</comment>
<proteinExistence type="predicted"/>
<evidence type="ECO:0000256" key="1">
    <source>
        <dbReference type="ARBA" id="ARBA00022448"/>
    </source>
</evidence>
<keyword evidence="2" id="KW-0547">Nucleotide-binding</keyword>
<keyword evidence="1" id="KW-0813">Transport</keyword>
<dbReference type="Gene3D" id="3.40.50.300">
    <property type="entry name" value="P-loop containing nucleotide triphosphate hydrolases"/>
    <property type="match status" value="1"/>
</dbReference>
<sequence>MDNMVISIKDAVVSYREDVALQGVSLKVRKGEFIGIIGPNGAGKTTLLTVINGLGKLVQGQALVLGLPVNERSGIKLRKRIGYVAQVENIDPRLPINVRETVMVGRYGRLGLLHRPTQAQWEDVDRVLDMVGVAGLAQRPIGHLSGGEYQRAAIARALVQQPEIFLLDEPTASIDPQAQREILSLIQLIHREYHMTTLFVTHDLRTLPSICQRLILMKEGKIWQQGSPGSMLKEEILSQLYGAPISIPAKAEIAF</sequence>
<dbReference type="GO" id="GO:0016887">
    <property type="term" value="F:ATP hydrolysis activity"/>
    <property type="evidence" value="ECO:0007669"/>
    <property type="project" value="InterPro"/>
</dbReference>
<dbReference type="InterPro" id="IPR003439">
    <property type="entry name" value="ABC_transporter-like_ATP-bd"/>
</dbReference>
<dbReference type="FunFam" id="3.40.50.300:FF:000134">
    <property type="entry name" value="Iron-enterobactin ABC transporter ATP-binding protein"/>
    <property type="match status" value="1"/>
</dbReference>
<keyword evidence="3" id="KW-0067">ATP-binding</keyword>
<reference evidence="5" key="1">
    <citation type="journal article" date="2014" name="Front. Microbiol.">
        <title>High frequency of phylogenetically diverse reductive dehalogenase-homologous genes in deep subseafloor sedimentary metagenomes.</title>
        <authorList>
            <person name="Kawai M."/>
            <person name="Futagami T."/>
            <person name="Toyoda A."/>
            <person name="Takaki Y."/>
            <person name="Nishi S."/>
            <person name="Hori S."/>
            <person name="Arai W."/>
            <person name="Tsubouchi T."/>
            <person name="Morono Y."/>
            <person name="Uchiyama I."/>
            <person name="Ito T."/>
            <person name="Fujiyama A."/>
            <person name="Inagaki F."/>
            <person name="Takami H."/>
        </authorList>
    </citation>
    <scope>NUCLEOTIDE SEQUENCE</scope>
    <source>
        <strain evidence="5">Expedition CK06-06</strain>
    </source>
</reference>
<evidence type="ECO:0000256" key="2">
    <source>
        <dbReference type="ARBA" id="ARBA00022741"/>
    </source>
</evidence>
<evidence type="ECO:0000256" key="3">
    <source>
        <dbReference type="ARBA" id="ARBA00022840"/>
    </source>
</evidence>
<accession>X1E1A3</accession>
<dbReference type="Pfam" id="PF00005">
    <property type="entry name" value="ABC_tran"/>
    <property type="match status" value="1"/>
</dbReference>
<feature type="domain" description="ABC transporter" evidence="4">
    <location>
        <begin position="6"/>
        <end position="244"/>
    </location>
</feature>
<dbReference type="SMART" id="SM00382">
    <property type="entry name" value="AAA"/>
    <property type="match status" value="1"/>
</dbReference>
<dbReference type="PANTHER" id="PTHR42734">
    <property type="entry name" value="METAL TRANSPORT SYSTEM ATP-BINDING PROTEIN TM_0124-RELATED"/>
    <property type="match status" value="1"/>
</dbReference>
<dbReference type="InterPro" id="IPR003593">
    <property type="entry name" value="AAA+_ATPase"/>
</dbReference>